<proteinExistence type="predicted"/>
<dbReference type="Pfam" id="PF12096">
    <property type="entry name" value="DUF3572"/>
    <property type="match status" value="1"/>
</dbReference>
<sequence length="92" mass="9741">MQIEAAETIAARALGWIAGQEGLLEIFHGATGAGLDDIKAQATSPEFLAAVLDFLLMDDAWVTGFCEAASLPYETLLRARAALPGGDLPHWT</sequence>
<dbReference type="STRING" id="266809.PM03_03405"/>
<gene>
    <name evidence="1" type="ORF">THS5294_03608</name>
</gene>
<dbReference type="EMBL" id="CYRX01000033">
    <property type="protein sequence ID" value="CUH62294.1"/>
    <property type="molecule type" value="Genomic_DNA"/>
</dbReference>
<dbReference type="AlphaFoldDB" id="A0A0P1F3J5"/>
<protein>
    <recommendedName>
        <fullName evidence="3">DUF3572 domain-containing protein</fullName>
    </recommendedName>
</protein>
<dbReference type="Proteomes" id="UP000051298">
    <property type="component" value="Unassembled WGS sequence"/>
</dbReference>
<dbReference type="RefSeq" id="WP_058124754.1">
    <property type="nucleotide sequence ID" value="NZ_CYRX01000033.1"/>
</dbReference>
<dbReference type="InterPro" id="IPR021955">
    <property type="entry name" value="DUF3572"/>
</dbReference>
<organism evidence="1 2">
    <name type="scientific">Thalassobacter stenotrophicus</name>
    <dbReference type="NCBI Taxonomy" id="266809"/>
    <lineage>
        <taxon>Bacteria</taxon>
        <taxon>Pseudomonadati</taxon>
        <taxon>Pseudomonadota</taxon>
        <taxon>Alphaproteobacteria</taxon>
        <taxon>Rhodobacterales</taxon>
        <taxon>Roseobacteraceae</taxon>
        <taxon>Thalassobacter</taxon>
    </lineage>
</organism>
<accession>A0A0P1F3J5</accession>
<dbReference type="eggNOG" id="ENOG5032S6E">
    <property type="taxonomic scope" value="Bacteria"/>
</dbReference>
<reference evidence="1 2" key="1">
    <citation type="submission" date="2015-09" db="EMBL/GenBank/DDBJ databases">
        <authorList>
            <consortium name="Swine Surveillance"/>
        </authorList>
    </citation>
    <scope>NUCLEOTIDE SEQUENCE [LARGE SCALE GENOMIC DNA]</scope>
    <source>
        <strain evidence="1 2">CECT 5294</strain>
    </source>
</reference>
<name>A0A0P1F3J5_9RHOB</name>
<evidence type="ECO:0000313" key="2">
    <source>
        <dbReference type="Proteomes" id="UP000051298"/>
    </source>
</evidence>
<evidence type="ECO:0008006" key="3">
    <source>
        <dbReference type="Google" id="ProtNLM"/>
    </source>
</evidence>
<evidence type="ECO:0000313" key="1">
    <source>
        <dbReference type="EMBL" id="CUH62294.1"/>
    </source>
</evidence>